<evidence type="ECO:0000313" key="14">
    <source>
        <dbReference type="Proteomes" id="UP000054683"/>
    </source>
</evidence>
<accession>A0A158GYB6</accession>
<proteinExistence type="predicted"/>
<dbReference type="GO" id="GO:0006811">
    <property type="term" value="P:monoatomic ion transport"/>
    <property type="evidence" value="ECO:0007669"/>
    <property type="project" value="UniProtKB-KW"/>
</dbReference>
<comment type="subunit">
    <text evidence="2">Homotrimer.</text>
</comment>
<evidence type="ECO:0000313" key="13">
    <source>
        <dbReference type="EMBL" id="SAL37052.1"/>
    </source>
</evidence>
<evidence type="ECO:0000256" key="10">
    <source>
        <dbReference type="ARBA" id="ARBA00023237"/>
    </source>
</evidence>
<dbReference type="Pfam" id="PF13609">
    <property type="entry name" value="Porin_4"/>
    <property type="match status" value="1"/>
</dbReference>
<feature type="chain" id="PRO_5008501723" evidence="11">
    <location>
        <begin position="19"/>
        <end position="347"/>
    </location>
</feature>
<dbReference type="InterPro" id="IPR050298">
    <property type="entry name" value="Gram-neg_bact_OMP"/>
</dbReference>
<dbReference type="PRINTS" id="PR00184">
    <property type="entry name" value="NEISSPPORIN"/>
</dbReference>
<evidence type="ECO:0000256" key="1">
    <source>
        <dbReference type="ARBA" id="ARBA00004571"/>
    </source>
</evidence>
<dbReference type="InterPro" id="IPR023614">
    <property type="entry name" value="Porin_dom_sf"/>
</dbReference>
<dbReference type="CDD" id="cd00342">
    <property type="entry name" value="gram_neg_porins"/>
    <property type="match status" value="1"/>
</dbReference>
<dbReference type="RefSeq" id="WP_062086888.1">
    <property type="nucleotide sequence ID" value="NZ_FCOK02000022.1"/>
</dbReference>
<dbReference type="InterPro" id="IPR002299">
    <property type="entry name" value="Porin_Neis"/>
</dbReference>
<dbReference type="GO" id="GO:0046930">
    <property type="term" value="C:pore complex"/>
    <property type="evidence" value="ECO:0007669"/>
    <property type="project" value="UniProtKB-KW"/>
</dbReference>
<feature type="domain" description="Porin" evidence="12">
    <location>
        <begin position="6"/>
        <end position="311"/>
    </location>
</feature>
<dbReference type="SUPFAM" id="SSF56935">
    <property type="entry name" value="Porins"/>
    <property type="match status" value="1"/>
</dbReference>
<dbReference type="InterPro" id="IPR033900">
    <property type="entry name" value="Gram_neg_porin_domain"/>
</dbReference>
<dbReference type="Proteomes" id="UP000054683">
    <property type="component" value="Unassembled WGS sequence"/>
</dbReference>
<dbReference type="PANTHER" id="PTHR34501">
    <property type="entry name" value="PROTEIN YDDL-RELATED"/>
    <property type="match status" value="1"/>
</dbReference>
<evidence type="ECO:0000256" key="3">
    <source>
        <dbReference type="ARBA" id="ARBA00022448"/>
    </source>
</evidence>
<feature type="signal peptide" evidence="11">
    <location>
        <begin position="1"/>
        <end position="18"/>
    </location>
</feature>
<keyword evidence="9" id="KW-0472">Membrane</keyword>
<evidence type="ECO:0000256" key="11">
    <source>
        <dbReference type="SAM" id="SignalP"/>
    </source>
</evidence>
<keyword evidence="7" id="KW-0406">Ion transport</keyword>
<keyword evidence="8" id="KW-0626">Porin</keyword>
<name>A0A158GYB6_9BURK</name>
<dbReference type="EMBL" id="FCOK02000022">
    <property type="protein sequence ID" value="SAL37052.1"/>
    <property type="molecule type" value="Genomic_DNA"/>
</dbReference>
<keyword evidence="6 11" id="KW-0732">Signal</keyword>
<dbReference type="PANTHER" id="PTHR34501:SF9">
    <property type="entry name" value="MAJOR OUTER MEMBRANE PROTEIN P.IA"/>
    <property type="match status" value="1"/>
</dbReference>
<dbReference type="GO" id="GO:0015288">
    <property type="term" value="F:porin activity"/>
    <property type="evidence" value="ECO:0007669"/>
    <property type="project" value="UniProtKB-KW"/>
</dbReference>
<evidence type="ECO:0000256" key="8">
    <source>
        <dbReference type="ARBA" id="ARBA00023114"/>
    </source>
</evidence>
<dbReference type="OrthoDB" id="9109742at2"/>
<sequence length="347" mass="37286">MRKKLALTMLLVSGSACAQSSVTLWGRLDAGIQYLSNVAGANGTRSALWSADSGDAGASAWGLSGSEDIGNGYKVNFKLLDYIMVTSGQSSNPFWQNAYVGLSGPFGSFRMGRDDSIIKDGSFDYDPLYQQHIGVESIVRGANWPNFSNTFSYYSPSVGGFDAGFQYSLSGVPGQFNSGRVDGLQLTYRFGAFSARAIYQEVRDANGQFSDLFNDQKQLFVGAAYTGSIFKFQAAYTYMAAPQAAATAPRYADYAWIGATYNAPGPLKVAATVAHIHQRDGHGSATLIAGGPTYSLSKRTYLYATAGYVINGKNTNFSPVEQPVGSVYNPALGHNQLGFFSGIMHYF</sequence>
<dbReference type="AlphaFoldDB" id="A0A158GYB6"/>
<evidence type="ECO:0000256" key="9">
    <source>
        <dbReference type="ARBA" id="ARBA00023136"/>
    </source>
</evidence>
<keyword evidence="3" id="KW-0813">Transport</keyword>
<reference evidence="13 14" key="1">
    <citation type="submission" date="2016-01" db="EMBL/GenBank/DDBJ databases">
        <authorList>
            <person name="Oliw E.H."/>
        </authorList>
    </citation>
    <scope>NUCLEOTIDE SEQUENCE [LARGE SCALE GENOMIC DNA]</scope>
    <source>
        <strain evidence="13">LMG 27134</strain>
    </source>
</reference>
<dbReference type="Gene3D" id="2.40.160.10">
    <property type="entry name" value="Porin"/>
    <property type="match status" value="1"/>
</dbReference>
<keyword evidence="10" id="KW-0998">Cell outer membrane</keyword>
<gene>
    <name evidence="13" type="ORF">AWB69_03580</name>
</gene>
<dbReference type="PROSITE" id="PS51257">
    <property type="entry name" value="PROKAR_LIPOPROTEIN"/>
    <property type="match status" value="1"/>
</dbReference>
<keyword evidence="4" id="KW-1134">Transmembrane beta strand</keyword>
<comment type="subcellular location">
    <subcellularLocation>
        <location evidence="1">Cell outer membrane</location>
        <topology evidence="1">Multi-pass membrane protein</topology>
    </subcellularLocation>
</comment>
<organism evidence="13 14">
    <name type="scientific">Caballeronia udeis</name>
    <dbReference type="NCBI Taxonomy" id="1232866"/>
    <lineage>
        <taxon>Bacteria</taxon>
        <taxon>Pseudomonadati</taxon>
        <taxon>Pseudomonadota</taxon>
        <taxon>Betaproteobacteria</taxon>
        <taxon>Burkholderiales</taxon>
        <taxon>Burkholderiaceae</taxon>
        <taxon>Caballeronia</taxon>
    </lineage>
</organism>
<evidence type="ECO:0000256" key="2">
    <source>
        <dbReference type="ARBA" id="ARBA00011233"/>
    </source>
</evidence>
<dbReference type="GO" id="GO:0009279">
    <property type="term" value="C:cell outer membrane"/>
    <property type="evidence" value="ECO:0007669"/>
    <property type="project" value="UniProtKB-SubCell"/>
</dbReference>
<evidence type="ECO:0000259" key="12">
    <source>
        <dbReference type="Pfam" id="PF13609"/>
    </source>
</evidence>
<evidence type="ECO:0000256" key="4">
    <source>
        <dbReference type="ARBA" id="ARBA00022452"/>
    </source>
</evidence>
<evidence type="ECO:0000256" key="6">
    <source>
        <dbReference type="ARBA" id="ARBA00022729"/>
    </source>
</evidence>
<keyword evidence="5" id="KW-0812">Transmembrane</keyword>
<evidence type="ECO:0000256" key="7">
    <source>
        <dbReference type="ARBA" id="ARBA00023065"/>
    </source>
</evidence>
<protein>
    <submittedName>
        <fullName evidence="13">Porin protein</fullName>
    </submittedName>
</protein>
<evidence type="ECO:0000256" key="5">
    <source>
        <dbReference type="ARBA" id="ARBA00022692"/>
    </source>
</evidence>